<comment type="caution">
    <text evidence="1">The sequence shown here is derived from an EMBL/GenBank/DDBJ whole genome shotgun (WGS) entry which is preliminary data.</text>
</comment>
<accession>A0ABP9NS16</accession>
<sequence length="136" mass="15070">MNTVVTSEIKTGELTFHWVTGYYDGVLSGFASWQGRLCYFEISEDTATNRRFSIHSLSDEEVLNAIQENEEFKARHGNHNDLLPDGSSAGGKCITTLKDAAAMGYEIASAMAADTWQPSDSYRLNPVIGWFTSTTF</sequence>
<protein>
    <submittedName>
        <fullName evidence="1">Uncharacterized protein</fullName>
    </submittedName>
</protein>
<evidence type="ECO:0000313" key="2">
    <source>
        <dbReference type="Proteomes" id="UP001499852"/>
    </source>
</evidence>
<proteinExistence type="predicted"/>
<dbReference type="Proteomes" id="UP001499852">
    <property type="component" value="Unassembled WGS sequence"/>
</dbReference>
<evidence type="ECO:0000313" key="1">
    <source>
        <dbReference type="EMBL" id="GAA5132329.1"/>
    </source>
</evidence>
<dbReference type="RefSeq" id="WP_345734342.1">
    <property type="nucleotide sequence ID" value="NZ_BAABIA010000001.1"/>
</dbReference>
<dbReference type="EMBL" id="BAABIA010000001">
    <property type="protein sequence ID" value="GAA5132329.1"/>
    <property type="molecule type" value="Genomic_DNA"/>
</dbReference>
<organism evidence="1 2">
    <name type="scientific">Prosthecobacter algae</name>
    <dbReference type="NCBI Taxonomy" id="1144682"/>
    <lineage>
        <taxon>Bacteria</taxon>
        <taxon>Pseudomonadati</taxon>
        <taxon>Verrucomicrobiota</taxon>
        <taxon>Verrucomicrobiia</taxon>
        <taxon>Verrucomicrobiales</taxon>
        <taxon>Verrucomicrobiaceae</taxon>
        <taxon>Prosthecobacter</taxon>
    </lineage>
</organism>
<keyword evidence="2" id="KW-1185">Reference proteome</keyword>
<gene>
    <name evidence="1" type="ORF">GCM10023213_00290</name>
</gene>
<name>A0ABP9NS16_9BACT</name>
<reference evidence="2" key="1">
    <citation type="journal article" date="2019" name="Int. J. Syst. Evol. Microbiol.">
        <title>The Global Catalogue of Microorganisms (GCM) 10K type strain sequencing project: providing services to taxonomists for standard genome sequencing and annotation.</title>
        <authorList>
            <consortium name="The Broad Institute Genomics Platform"/>
            <consortium name="The Broad Institute Genome Sequencing Center for Infectious Disease"/>
            <person name="Wu L."/>
            <person name="Ma J."/>
        </authorList>
    </citation>
    <scope>NUCLEOTIDE SEQUENCE [LARGE SCALE GENOMIC DNA]</scope>
    <source>
        <strain evidence="2">JCM 18053</strain>
    </source>
</reference>